<sequence length="67" mass="7855">MDRDDIRAAQQIVEPDQFDIEIQRNRRIDIRIGGDDRVAERPRLADHRPPDRAQADQAESFRRGAMQ</sequence>
<evidence type="ECO:0000313" key="2">
    <source>
        <dbReference type="EMBL" id="CAA9588196.1"/>
    </source>
</evidence>
<gene>
    <name evidence="2" type="ORF">AVDCRST_MAG18-4313</name>
</gene>
<feature type="region of interest" description="Disordered" evidence="1">
    <location>
        <begin position="33"/>
        <end position="67"/>
    </location>
</feature>
<accession>A0A6J4VT01</accession>
<proteinExistence type="predicted"/>
<dbReference type="AlphaFoldDB" id="A0A6J4VT01"/>
<evidence type="ECO:0000256" key="1">
    <source>
        <dbReference type="SAM" id="MobiDB-lite"/>
    </source>
</evidence>
<dbReference type="EMBL" id="CADCWN010000345">
    <property type="protein sequence ID" value="CAA9588196.1"/>
    <property type="molecule type" value="Genomic_DNA"/>
</dbReference>
<organism evidence="2">
    <name type="scientific">uncultured Thermomicrobiales bacterium</name>
    <dbReference type="NCBI Taxonomy" id="1645740"/>
    <lineage>
        <taxon>Bacteria</taxon>
        <taxon>Pseudomonadati</taxon>
        <taxon>Thermomicrobiota</taxon>
        <taxon>Thermomicrobia</taxon>
        <taxon>Thermomicrobiales</taxon>
        <taxon>environmental samples</taxon>
    </lineage>
</organism>
<name>A0A6J4VT01_9BACT</name>
<reference evidence="2" key="1">
    <citation type="submission" date="2020-02" db="EMBL/GenBank/DDBJ databases">
        <authorList>
            <person name="Meier V. D."/>
        </authorList>
    </citation>
    <scope>NUCLEOTIDE SEQUENCE</scope>
    <source>
        <strain evidence="2">AVDCRST_MAG18</strain>
    </source>
</reference>
<protein>
    <submittedName>
        <fullName evidence="2">Uncharacterized protein</fullName>
    </submittedName>
</protein>